<sequence length="158" mass="17907">MELVEGTMRVKRLESYTEEELRYLCPRITKEVGKIHQKFANLADKHDIEIEQTKHLKRSYRDKSEELQKGAEESISTDIAGEPSSAEVFPEADGAGKQTGQVPEQEGERVEMDQSQGDPSPPEPVAGPSREHHGEREGEESNPEKNINRRIEKRRSLA</sequence>
<name>A0AAV7VQK9_PLEWA</name>
<evidence type="ECO:0000313" key="3">
    <source>
        <dbReference type="Proteomes" id="UP001066276"/>
    </source>
</evidence>
<reference evidence="2" key="1">
    <citation type="journal article" date="2022" name="bioRxiv">
        <title>Sequencing and chromosome-scale assembly of the giantPleurodeles waltlgenome.</title>
        <authorList>
            <person name="Brown T."/>
            <person name="Elewa A."/>
            <person name="Iarovenko S."/>
            <person name="Subramanian E."/>
            <person name="Araus A.J."/>
            <person name="Petzold A."/>
            <person name="Susuki M."/>
            <person name="Suzuki K.-i.T."/>
            <person name="Hayashi T."/>
            <person name="Toyoda A."/>
            <person name="Oliveira C."/>
            <person name="Osipova E."/>
            <person name="Leigh N.D."/>
            <person name="Simon A."/>
            <person name="Yun M.H."/>
        </authorList>
    </citation>
    <scope>NUCLEOTIDE SEQUENCE</scope>
    <source>
        <strain evidence="2">20211129_DDA</strain>
        <tissue evidence="2">Liver</tissue>
    </source>
</reference>
<dbReference type="Proteomes" id="UP001066276">
    <property type="component" value="Chromosome 2_1"/>
</dbReference>
<dbReference type="AlphaFoldDB" id="A0AAV7VQK9"/>
<organism evidence="2 3">
    <name type="scientific">Pleurodeles waltl</name>
    <name type="common">Iberian ribbed newt</name>
    <dbReference type="NCBI Taxonomy" id="8319"/>
    <lineage>
        <taxon>Eukaryota</taxon>
        <taxon>Metazoa</taxon>
        <taxon>Chordata</taxon>
        <taxon>Craniata</taxon>
        <taxon>Vertebrata</taxon>
        <taxon>Euteleostomi</taxon>
        <taxon>Amphibia</taxon>
        <taxon>Batrachia</taxon>
        <taxon>Caudata</taxon>
        <taxon>Salamandroidea</taxon>
        <taxon>Salamandridae</taxon>
        <taxon>Pleurodelinae</taxon>
        <taxon>Pleurodeles</taxon>
    </lineage>
</organism>
<evidence type="ECO:0000313" key="2">
    <source>
        <dbReference type="EMBL" id="KAJ1202960.1"/>
    </source>
</evidence>
<dbReference type="EMBL" id="JANPWB010000003">
    <property type="protein sequence ID" value="KAJ1202960.1"/>
    <property type="molecule type" value="Genomic_DNA"/>
</dbReference>
<proteinExistence type="predicted"/>
<feature type="compositionally biased region" description="Basic and acidic residues" evidence="1">
    <location>
        <begin position="56"/>
        <end position="72"/>
    </location>
</feature>
<protein>
    <submittedName>
        <fullName evidence="2">Uncharacterized protein</fullName>
    </submittedName>
</protein>
<feature type="region of interest" description="Disordered" evidence="1">
    <location>
        <begin position="56"/>
        <end position="158"/>
    </location>
</feature>
<evidence type="ECO:0000256" key="1">
    <source>
        <dbReference type="SAM" id="MobiDB-lite"/>
    </source>
</evidence>
<keyword evidence="3" id="KW-1185">Reference proteome</keyword>
<accession>A0AAV7VQK9</accession>
<gene>
    <name evidence="2" type="ORF">NDU88_006755</name>
</gene>
<comment type="caution">
    <text evidence="2">The sequence shown here is derived from an EMBL/GenBank/DDBJ whole genome shotgun (WGS) entry which is preliminary data.</text>
</comment>